<feature type="transmembrane region" description="Helical" evidence="32">
    <location>
        <begin position="317"/>
        <end position="334"/>
    </location>
</feature>
<evidence type="ECO:0000256" key="30">
    <source>
        <dbReference type="ARBA" id="ARBA00083870"/>
    </source>
</evidence>
<keyword evidence="5" id="KW-1003">Cell membrane</keyword>
<evidence type="ECO:0000256" key="9">
    <source>
        <dbReference type="ARBA" id="ARBA00022847"/>
    </source>
</evidence>
<dbReference type="CDD" id="cd17347">
    <property type="entry name" value="MFS_SLC15A1_2_like"/>
    <property type="match status" value="1"/>
</dbReference>
<evidence type="ECO:0000256" key="13">
    <source>
        <dbReference type="ARBA" id="ARBA00022989"/>
    </source>
</evidence>
<evidence type="ECO:0000256" key="4">
    <source>
        <dbReference type="ARBA" id="ARBA00022448"/>
    </source>
</evidence>
<evidence type="ECO:0000256" key="8">
    <source>
        <dbReference type="ARBA" id="ARBA00022692"/>
    </source>
</evidence>
<feature type="transmembrane region" description="Helical" evidence="32">
    <location>
        <begin position="20"/>
        <end position="39"/>
    </location>
</feature>
<feature type="transmembrane region" description="Helical" evidence="32">
    <location>
        <begin position="612"/>
        <end position="634"/>
    </location>
</feature>
<dbReference type="GO" id="GO:0140206">
    <property type="term" value="P:dipeptide import across plasma membrane"/>
    <property type="evidence" value="ECO:0007669"/>
    <property type="project" value="UniProtKB-ARBA"/>
</dbReference>
<dbReference type="SUPFAM" id="SSF75217">
    <property type="entry name" value="alpha/beta knot"/>
    <property type="match status" value="1"/>
</dbReference>
<proteinExistence type="inferred from homology"/>
<keyword evidence="15" id="KW-0325">Glycoprotein</keyword>
<keyword evidence="6" id="KW-0597">Phosphoprotein</keyword>
<evidence type="ECO:0000256" key="3">
    <source>
        <dbReference type="ARBA" id="ARBA00005982"/>
    </source>
</evidence>
<keyword evidence="11" id="KW-0391">Immunity</keyword>
<evidence type="ECO:0000256" key="24">
    <source>
        <dbReference type="ARBA" id="ARBA00042838"/>
    </source>
</evidence>
<evidence type="ECO:0000256" key="19">
    <source>
        <dbReference type="ARBA" id="ARBA00035916"/>
    </source>
</evidence>
<dbReference type="GO" id="GO:0071916">
    <property type="term" value="F:dipeptide transmembrane transporter activity"/>
    <property type="evidence" value="ECO:0007669"/>
    <property type="project" value="UniProtKB-ARBA"/>
</dbReference>
<comment type="catalytic activity">
    <reaction evidence="20">
        <text>glycyl-L-glutamate(out) + 3 H(+)(out) = glycyl-L-glutamate(in) + 3 H(+)(in)</text>
        <dbReference type="Rhea" id="RHEA:76175"/>
        <dbReference type="ChEBI" id="CHEBI:15378"/>
        <dbReference type="ChEBI" id="CHEBI:73784"/>
    </reaction>
    <physiologicalReaction direction="left-to-right" evidence="20">
        <dbReference type="Rhea" id="RHEA:76176"/>
    </physiologicalReaction>
</comment>
<feature type="transmembrane region" description="Helical" evidence="32">
    <location>
        <begin position="154"/>
        <end position="172"/>
    </location>
</feature>
<feature type="transmembrane region" description="Helical" evidence="32">
    <location>
        <begin position="122"/>
        <end position="142"/>
    </location>
</feature>
<dbReference type="InterPro" id="IPR036259">
    <property type="entry name" value="MFS_trans_sf"/>
</dbReference>
<keyword evidence="9" id="KW-0769">Symport</keyword>
<evidence type="ECO:0000256" key="22">
    <source>
        <dbReference type="ARBA" id="ARBA00036620"/>
    </source>
</evidence>
<comment type="similarity">
    <text evidence="3 31">Belongs to the major facilitator superfamily. Proton-dependent oligopeptide transporter (POT/PTR) (TC 2.A.17) family.</text>
</comment>
<evidence type="ECO:0000256" key="32">
    <source>
        <dbReference type="SAM" id="Phobius"/>
    </source>
</evidence>
<dbReference type="Pfam" id="PF00854">
    <property type="entry name" value="PTR2"/>
    <property type="match status" value="2"/>
</dbReference>
<dbReference type="InterPro" id="IPR000109">
    <property type="entry name" value="POT_fam"/>
</dbReference>
<keyword evidence="10" id="KW-0571">Peptide transport</keyword>
<evidence type="ECO:0000256" key="18">
    <source>
        <dbReference type="ARBA" id="ARBA00035821"/>
    </source>
</evidence>
<dbReference type="InterPro" id="IPR029028">
    <property type="entry name" value="Alpha/beta_knot_MTases"/>
</dbReference>
<dbReference type="GO" id="GO:0016324">
    <property type="term" value="C:apical plasma membrane"/>
    <property type="evidence" value="ECO:0007669"/>
    <property type="project" value="UniProtKB-SubCell"/>
</dbReference>
<feature type="transmembrane region" description="Helical" evidence="32">
    <location>
        <begin position="584"/>
        <end position="606"/>
    </location>
</feature>
<evidence type="ECO:0000256" key="21">
    <source>
        <dbReference type="ARBA" id="ARBA00036391"/>
    </source>
</evidence>
<evidence type="ECO:0000256" key="11">
    <source>
        <dbReference type="ARBA" id="ARBA00022859"/>
    </source>
</evidence>
<evidence type="ECO:0000256" key="26">
    <source>
        <dbReference type="ARBA" id="ARBA00051256"/>
    </source>
</evidence>
<dbReference type="SUPFAM" id="SSF103473">
    <property type="entry name" value="MFS general substrate transporter"/>
    <property type="match status" value="1"/>
</dbReference>
<evidence type="ECO:0000256" key="25">
    <source>
        <dbReference type="ARBA" id="ARBA00050757"/>
    </source>
</evidence>
<evidence type="ECO:0000256" key="20">
    <source>
        <dbReference type="ARBA" id="ARBA00036032"/>
    </source>
</evidence>
<evidence type="ECO:0000256" key="2">
    <source>
        <dbReference type="ARBA" id="ARBA00004424"/>
    </source>
</evidence>
<evidence type="ECO:0000256" key="1">
    <source>
        <dbReference type="ARBA" id="ARBA00004265"/>
    </source>
</evidence>
<feature type="transmembrane region" description="Helical" evidence="32">
    <location>
        <begin position="235"/>
        <end position="253"/>
    </location>
</feature>
<keyword evidence="12" id="KW-0653">Protein transport</keyword>
<dbReference type="PROSITE" id="PS01023">
    <property type="entry name" value="PTR2_2"/>
    <property type="match status" value="1"/>
</dbReference>
<keyword evidence="7" id="KW-0399">Innate immunity</keyword>
<comment type="catalytic activity">
    <reaction evidence="22">
        <text>a dipeptide(out) + 2 H(+)(out) = a dipeptide(in) + 2 H(+)(in)</text>
        <dbReference type="Rhea" id="RHEA:76179"/>
        <dbReference type="ChEBI" id="CHEBI:15378"/>
        <dbReference type="ChEBI" id="CHEBI:90799"/>
    </reaction>
    <physiologicalReaction direction="left-to-right" evidence="22">
        <dbReference type="Rhea" id="RHEA:76180"/>
    </physiologicalReaction>
</comment>
<dbReference type="PROSITE" id="PS01022">
    <property type="entry name" value="PTR2_1"/>
    <property type="match status" value="1"/>
</dbReference>
<comment type="function">
    <text evidence="28">Proton-coupled amino-acid transporter that transports oligopeptides of 2 to 4 amino acids with a preference for dipeptides. Transports neutral and anionic dipeptides with a proton to peptide stoichiometry of 2:1 or 3:1. In kidney, involved in the absorption of circulating di- and tripeptides from the glomerular filtrate. Can also transport beta-lactam antibiotics, such as the aminocephalosporin cefadroxil, and other antiviral and anticancer drugs. Transports the dipeptide-like aminopeptidase inhibitor bestatin. Also able to transport carnosine. Involved in innate immunity by promoting the detection of microbial pathogens by NOD-like receptors (NLRs). Mediates transport of bacterial peptidoglycans across the plasma membrane or, in macrophages, the phagosome membrane: catalyzes the transport of certain bacterial peptidoglycans, such as muramyl dipeptide (MDP), the NOD2 ligand.</text>
</comment>
<evidence type="ECO:0000256" key="23">
    <source>
        <dbReference type="ARBA" id="ARBA00041092"/>
    </source>
</evidence>
<dbReference type="Proteomes" id="UP000694571">
    <property type="component" value="Unplaced"/>
</dbReference>
<comment type="catalytic activity">
    <reaction evidence="27">
        <text>glycyl-L-leucine(out) + 2 H(+)(out) = glycyl-L-leucine(in) + 2 H(+)(in)</text>
        <dbReference type="Rhea" id="RHEA:76167"/>
        <dbReference type="ChEBI" id="CHEBI:15378"/>
        <dbReference type="ChEBI" id="CHEBI:143163"/>
    </reaction>
    <physiologicalReaction direction="left-to-right" evidence="27">
        <dbReference type="Rhea" id="RHEA:76168"/>
    </physiologicalReaction>
</comment>
<dbReference type="NCBIfam" id="TIGR00926">
    <property type="entry name" value="2A1704"/>
    <property type="match status" value="1"/>
</dbReference>
<comment type="catalytic activity">
    <reaction evidence="21">
        <text>carnosine(out) + 2 H(+)(out) = carnosine(in) + 2 H(+)(in)</text>
        <dbReference type="Rhea" id="RHEA:76191"/>
        <dbReference type="ChEBI" id="CHEBI:15378"/>
        <dbReference type="ChEBI" id="CHEBI:57485"/>
    </reaction>
    <physiologicalReaction direction="left-to-right" evidence="21">
        <dbReference type="Rhea" id="RHEA:76192"/>
    </physiologicalReaction>
</comment>
<evidence type="ECO:0000256" key="29">
    <source>
        <dbReference type="ARBA" id="ARBA00083190"/>
    </source>
</evidence>
<feature type="transmembrane region" description="Helical" evidence="32">
    <location>
        <begin position="283"/>
        <end position="305"/>
    </location>
</feature>
<evidence type="ECO:0000256" key="10">
    <source>
        <dbReference type="ARBA" id="ARBA00022856"/>
    </source>
</evidence>
<dbReference type="GO" id="GO:0030670">
    <property type="term" value="C:phagocytic vesicle membrane"/>
    <property type="evidence" value="ECO:0007669"/>
    <property type="project" value="UniProtKB-SubCell"/>
</dbReference>
<dbReference type="Ensembl" id="ENSSSCT00050059477.1">
    <property type="protein sequence ID" value="ENSSSCP00050025556.1"/>
    <property type="gene ID" value="ENSSSCG00050043670.1"/>
</dbReference>
<dbReference type="Gene3D" id="1.20.1250.20">
    <property type="entry name" value="MFS general substrate transporter like domains"/>
    <property type="match status" value="2"/>
</dbReference>
<evidence type="ECO:0000256" key="5">
    <source>
        <dbReference type="ARBA" id="ARBA00022475"/>
    </source>
</evidence>
<evidence type="ECO:0000256" key="31">
    <source>
        <dbReference type="RuleBase" id="RU003755"/>
    </source>
</evidence>
<reference evidence="33" key="1">
    <citation type="submission" date="2025-05" db="UniProtKB">
        <authorList>
            <consortium name="Ensembl"/>
        </authorList>
    </citation>
    <scope>IDENTIFICATION</scope>
</reference>
<sequence>MPVLTLYFLYFLHWSEDTSTSVYHAFSSLCYFTPILGAAIADSWLGKFKTIIYLSLVYVLGHVIKSLGALPILGGHMIHTILSMVGLSLIALGTGGIKPCVAAFGGDQFEEKHAEERTRYFSVFYLSINAGSLISTFVTPMLRGDVQCFGKDCYALAFGVPGMLMIIALVVFSMGSKIYKKPPPEGNIVTQVVRCIWFAISNRFKNRSGDIPKREHWLDWASEKYSKQLIMDVKALTRILFLYIPLPMFWALLDQQGSRWTLQATRMNGNLGFFVLQPDQMQVLNPFLVLIFIPLFDLVVYRLVAKCGINFTSLRKMAVGMILACLAFAVAAAVEIKINGMAPPQPDSQEGFLQVLNLANDEVKVTVLGNENSSLLEESIKSFQTMPHYSKLHLKTKREDFHFQLKYHNLSVYTEHSVEEKKLYTLIIREDGKSISSMMVKDAESRATNGMTAMRFVNTLHEEVNISLGTDTSFSVGKDYGVSAYRTVQRGEYPVVHCRTKDENFSLNLGLLDFGAAYLFVITNSTGQGPRVQKIEYTPANKMSIAWQLPQYALVTAGEVMFSVTGLEFSYSQAPSSMKSVLQAAWLLTVAVGNIIVLIVAQFSGLVQWAEFILFSCLLLVVCLIFSIMGYYYIPIKPEDIQGSADKQIPQIQGNMINLETKKTKL</sequence>
<evidence type="ECO:0000313" key="34">
    <source>
        <dbReference type="Proteomes" id="UP000694726"/>
    </source>
</evidence>
<dbReference type="InterPro" id="IPR018456">
    <property type="entry name" value="PTR2_symporter_CS"/>
</dbReference>
<feature type="transmembrane region" description="Helical" evidence="32">
    <location>
        <begin position="51"/>
        <end position="72"/>
    </location>
</feature>
<comment type="catalytic activity">
    <reaction evidence="25">
        <text>L-alanyl-L-alanine(out) + 2 H(+)(out) = L-alanyl-L-alanine(in) + 2 H(+)(in)</text>
        <dbReference type="Rhea" id="RHEA:76183"/>
        <dbReference type="ChEBI" id="CHEBI:15378"/>
        <dbReference type="ChEBI" id="CHEBI:195181"/>
    </reaction>
    <physiologicalReaction direction="left-to-right" evidence="25">
        <dbReference type="Rhea" id="RHEA:76184"/>
    </physiologicalReaction>
</comment>
<evidence type="ECO:0000256" key="16">
    <source>
        <dbReference type="ARBA" id="ARBA00023329"/>
    </source>
</evidence>
<comment type="catalytic activity">
    <reaction evidence="19">
        <text>glycyl-L-lysine(out) + 2 H(+)(out) = glycyl-L-lysine(in) + 2 H(+)(in)</text>
        <dbReference type="Rhea" id="RHEA:76171"/>
        <dbReference type="ChEBI" id="CHEBI:15378"/>
        <dbReference type="ChEBI" id="CHEBI:194323"/>
    </reaction>
    <physiologicalReaction direction="left-to-right" evidence="19">
        <dbReference type="Rhea" id="RHEA:76172"/>
    </physiologicalReaction>
</comment>
<keyword evidence="4 31" id="KW-0813">Transport</keyword>
<name>A0A8D0NIZ5_PIG</name>
<evidence type="ECO:0000313" key="33">
    <source>
        <dbReference type="Ensembl" id="ENSSSCP00015018868.1"/>
    </source>
</evidence>
<dbReference type="PANTHER" id="PTHR11654">
    <property type="entry name" value="OLIGOPEPTIDE TRANSPORTER-RELATED"/>
    <property type="match status" value="1"/>
</dbReference>
<keyword evidence="14 32" id="KW-0472">Membrane</keyword>
<gene>
    <name evidence="33" type="primary">SLC15A2</name>
</gene>
<dbReference type="FunFam" id="1.20.1250.20:FF:000049">
    <property type="entry name" value="Solute carrier family 15 member 2"/>
    <property type="match status" value="1"/>
</dbReference>
<dbReference type="GO" id="GO:0015293">
    <property type="term" value="F:symporter activity"/>
    <property type="evidence" value="ECO:0007669"/>
    <property type="project" value="UniProtKB-KW"/>
</dbReference>
<dbReference type="GO" id="GO:0045087">
    <property type="term" value="P:innate immune response"/>
    <property type="evidence" value="ECO:0007669"/>
    <property type="project" value="UniProtKB-KW"/>
</dbReference>
<dbReference type="Proteomes" id="UP000694726">
    <property type="component" value="Unplaced"/>
</dbReference>
<dbReference type="AlphaFoldDB" id="A0A8D0NIZ5"/>
<evidence type="ECO:0000256" key="12">
    <source>
        <dbReference type="ARBA" id="ARBA00022927"/>
    </source>
</evidence>
<organism evidence="33 34">
    <name type="scientific">Sus scrofa</name>
    <name type="common">Pig</name>
    <dbReference type="NCBI Taxonomy" id="9823"/>
    <lineage>
        <taxon>Eukaryota</taxon>
        <taxon>Metazoa</taxon>
        <taxon>Chordata</taxon>
        <taxon>Craniata</taxon>
        <taxon>Vertebrata</taxon>
        <taxon>Euteleostomi</taxon>
        <taxon>Mammalia</taxon>
        <taxon>Eutheria</taxon>
        <taxon>Laurasiatheria</taxon>
        <taxon>Artiodactyla</taxon>
        <taxon>Suina</taxon>
        <taxon>Suidae</taxon>
        <taxon>Sus</taxon>
    </lineage>
</organism>
<keyword evidence="13 32" id="KW-1133">Transmembrane helix</keyword>
<evidence type="ECO:0000256" key="7">
    <source>
        <dbReference type="ARBA" id="ARBA00022588"/>
    </source>
</evidence>
<evidence type="ECO:0000256" key="6">
    <source>
        <dbReference type="ARBA" id="ARBA00022553"/>
    </source>
</evidence>
<dbReference type="Ensembl" id="ENSSSCT00015047611.1">
    <property type="protein sequence ID" value="ENSSSCP00015018868.1"/>
    <property type="gene ID" value="ENSSSCG00015035124.1"/>
</dbReference>
<evidence type="ECO:0000256" key="14">
    <source>
        <dbReference type="ARBA" id="ARBA00023136"/>
    </source>
</evidence>
<keyword evidence="8 31" id="KW-0812">Transmembrane</keyword>
<protein>
    <recommendedName>
        <fullName evidence="23">Solute carrier family 15 member 2</fullName>
    </recommendedName>
    <alternativeName>
        <fullName evidence="30">Kidney H(+)/peptide cotransporter</fullName>
    </alternativeName>
    <alternativeName>
        <fullName evidence="29">Oligopeptide transporter, kidney isoform</fullName>
    </alternativeName>
    <alternativeName>
        <fullName evidence="24">Peptide transporter 2</fullName>
    </alternativeName>
</protein>
<dbReference type="InterPro" id="IPR004768">
    <property type="entry name" value="Oligopep_transport"/>
</dbReference>
<comment type="catalytic activity">
    <reaction evidence="18">
        <text>an L-amino acid tripeptide(out) + 2 H(+)(out) = an L-amino acid tripeptide(in) + 2 H(+)(in)</text>
        <dbReference type="Rhea" id="RHEA:76187"/>
        <dbReference type="ChEBI" id="CHEBI:15378"/>
        <dbReference type="ChEBI" id="CHEBI:155837"/>
    </reaction>
    <physiologicalReaction direction="left-to-right" evidence="18">
        <dbReference type="Rhea" id="RHEA:76188"/>
    </physiologicalReaction>
</comment>
<evidence type="ECO:0000256" key="27">
    <source>
        <dbReference type="ARBA" id="ARBA00051899"/>
    </source>
</evidence>
<comment type="subunit">
    <text evidence="17">Interacts (via extracellular domain region) with trypsin.</text>
</comment>
<evidence type="ECO:0000256" key="15">
    <source>
        <dbReference type="ARBA" id="ARBA00023180"/>
    </source>
</evidence>
<keyword evidence="16" id="KW-0968">Cytoplasmic vesicle</keyword>
<comment type="catalytic activity">
    <reaction evidence="26">
        <text>N-acetyl-D-muramoyl-L-alanyl-D-isoglutamine(out) + 3 H(+)(out) = N-acetyl-D-muramoyl-L-alanyl-D-isoglutamine(in) + 3 H(+)(in)</text>
        <dbReference type="Rhea" id="RHEA:76375"/>
        <dbReference type="ChEBI" id="CHEBI:15378"/>
        <dbReference type="ChEBI" id="CHEBI:155830"/>
    </reaction>
    <physiologicalReaction direction="left-to-right" evidence="26">
        <dbReference type="Rhea" id="RHEA:76376"/>
    </physiologicalReaction>
</comment>
<dbReference type="GO" id="GO:0015031">
    <property type="term" value="P:protein transport"/>
    <property type="evidence" value="ECO:0007669"/>
    <property type="project" value="UniProtKB-KW"/>
</dbReference>
<evidence type="ECO:0000256" key="28">
    <source>
        <dbReference type="ARBA" id="ARBA00056584"/>
    </source>
</evidence>
<evidence type="ECO:0000256" key="17">
    <source>
        <dbReference type="ARBA" id="ARBA00023617"/>
    </source>
</evidence>
<dbReference type="FunFam" id="1.20.1250.20:FF:000158">
    <property type="entry name" value="Solute carrier family 15 member 2"/>
    <property type="match status" value="1"/>
</dbReference>
<accession>A0A8D0NIZ5</accession>
<feature type="transmembrane region" description="Helical" evidence="32">
    <location>
        <begin position="78"/>
        <end position="101"/>
    </location>
</feature>
<comment type="subcellular location">
    <subcellularLocation>
        <location evidence="2">Apical cell membrane</location>
        <topology evidence="2">Multi-pass membrane protein</topology>
    </subcellularLocation>
    <subcellularLocation>
        <location evidence="1">Cytoplasmic vesicle</location>
        <location evidence="1">Phagosome membrane</location>
        <topology evidence="1">Multi-pass membrane protein</topology>
    </subcellularLocation>
    <subcellularLocation>
        <location evidence="31">Membrane</location>
        <topology evidence="31">Multi-pass membrane protein</topology>
    </subcellularLocation>
</comment>